<dbReference type="PANTHER" id="PTHR42949:SF3">
    <property type="entry name" value="ANAEROBIC GLYCEROL-3-PHOSPHATE DEHYDROGENASE SUBUNIT B"/>
    <property type="match status" value="1"/>
</dbReference>
<evidence type="ECO:0000313" key="3">
    <source>
        <dbReference type="EMBL" id="MBM6820525.1"/>
    </source>
</evidence>
<dbReference type="Pfam" id="PF07992">
    <property type="entry name" value="Pyr_redox_2"/>
    <property type="match status" value="1"/>
</dbReference>
<protein>
    <submittedName>
        <fullName evidence="3">NAD(P)/FAD-dependent oxidoreductase</fullName>
    </submittedName>
</protein>
<keyword evidence="4" id="KW-1185">Reference proteome</keyword>
<name>A0ABS2FIY5_9CLOT</name>
<dbReference type="InterPro" id="IPR036188">
    <property type="entry name" value="FAD/NAD-bd_sf"/>
</dbReference>
<dbReference type="PRINTS" id="PR00368">
    <property type="entry name" value="FADPNR"/>
</dbReference>
<comment type="caution">
    <text evidence="3">The sequence shown here is derived from an EMBL/GenBank/DDBJ whole genome shotgun (WGS) entry which is preliminary data.</text>
</comment>
<dbReference type="EMBL" id="JACJLL010000124">
    <property type="protein sequence ID" value="MBM6820525.1"/>
    <property type="molecule type" value="Genomic_DNA"/>
</dbReference>
<dbReference type="RefSeq" id="WP_204572602.1">
    <property type="nucleotide sequence ID" value="NZ_JACJLL010000124.1"/>
</dbReference>
<evidence type="ECO:0000256" key="1">
    <source>
        <dbReference type="ARBA" id="ARBA00023002"/>
    </source>
</evidence>
<dbReference type="PRINTS" id="PR00469">
    <property type="entry name" value="PNDRDTASEII"/>
</dbReference>
<feature type="domain" description="FAD/NAD(P)-binding" evidence="2">
    <location>
        <begin position="4"/>
        <end position="287"/>
    </location>
</feature>
<evidence type="ECO:0000259" key="2">
    <source>
        <dbReference type="Pfam" id="PF07992"/>
    </source>
</evidence>
<gene>
    <name evidence="3" type="ORF">H6A19_14495</name>
</gene>
<keyword evidence="1" id="KW-0560">Oxidoreductase</keyword>
<dbReference type="InterPro" id="IPR051691">
    <property type="entry name" value="Metab_Enz_Cyan_OpOx_G3PDH"/>
</dbReference>
<dbReference type="InterPro" id="IPR023753">
    <property type="entry name" value="FAD/NAD-binding_dom"/>
</dbReference>
<dbReference type="Proteomes" id="UP000767334">
    <property type="component" value="Unassembled WGS sequence"/>
</dbReference>
<proteinExistence type="predicted"/>
<dbReference type="Gene3D" id="3.50.50.60">
    <property type="entry name" value="FAD/NAD(P)-binding domain"/>
    <property type="match status" value="2"/>
</dbReference>
<organism evidence="3 4">
    <name type="scientific">Clostridium saudiense</name>
    <dbReference type="NCBI Taxonomy" id="1414720"/>
    <lineage>
        <taxon>Bacteria</taxon>
        <taxon>Bacillati</taxon>
        <taxon>Bacillota</taxon>
        <taxon>Clostridia</taxon>
        <taxon>Eubacteriales</taxon>
        <taxon>Clostridiaceae</taxon>
        <taxon>Clostridium</taxon>
    </lineage>
</organism>
<sequence length="316" mass="34911">MNKYDLVIVGSGASGLSAGVSALKSGVKNVLILEKEEVLGGNLNLFINNGFGEYYLNNIVTGPELGSILIKDYKDLGGEYKVNTRVLEINRDKIITYVNPNEGIQEIEANAIILAAGCREKYTGNIMIPIHKYTGIFTTGSAHRLVNYSGYLPGKEVIIIGDNMWTLILARRLLIEGANVKGIVTDRKSFNRDELDIVNGFNIPIIYTSEVIDVEGEERINLVRVKNSETDEINSIECDSLILPVGYLPDSDFIRKMNLIMDGDMIHSENNLTSVEGVFITGTMRTGVKELFNSGENGFKVGNQVSEYLKNIAHHM</sequence>
<accession>A0ABS2FIY5</accession>
<reference evidence="3 4" key="1">
    <citation type="journal article" date="2021" name="Sci. Rep.">
        <title>The distribution of antibiotic resistance genes in chicken gut microbiota commensals.</title>
        <authorList>
            <person name="Juricova H."/>
            <person name="Matiasovicova J."/>
            <person name="Kubasova T."/>
            <person name="Cejkova D."/>
            <person name="Rychlik I."/>
        </authorList>
    </citation>
    <scope>NUCLEOTIDE SEQUENCE [LARGE SCALE GENOMIC DNA]</scope>
    <source>
        <strain evidence="3 4">An435</strain>
    </source>
</reference>
<evidence type="ECO:0000313" key="4">
    <source>
        <dbReference type="Proteomes" id="UP000767334"/>
    </source>
</evidence>
<dbReference type="SUPFAM" id="SSF51905">
    <property type="entry name" value="FAD/NAD(P)-binding domain"/>
    <property type="match status" value="2"/>
</dbReference>
<dbReference type="PANTHER" id="PTHR42949">
    <property type="entry name" value="ANAEROBIC GLYCEROL-3-PHOSPHATE DEHYDROGENASE SUBUNIT B"/>
    <property type="match status" value="1"/>
</dbReference>